<dbReference type="SUPFAM" id="SSF82771">
    <property type="entry name" value="GIY-YIG endonuclease"/>
    <property type="match status" value="1"/>
</dbReference>
<evidence type="ECO:0000313" key="2">
    <source>
        <dbReference type="EMBL" id="SDH45051.1"/>
    </source>
</evidence>
<dbReference type="SMART" id="SM00465">
    <property type="entry name" value="GIYc"/>
    <property type="match status" value="1"/>
</dbReference>
<feature type="domain" description="GIY-YIG" evidence="1">
    <location>
        <begin position="4"/>
        <end position="82"/>
    </location>
</feature>
<sequence>MLKVLSGIYRIRNIKNEKAYIGQSKNILDRWEKHKNSLRNGKHHSKSLQIEWDIYGEENFTLEVLEECEYRLFERKKSEFIFKFDTLKNGYNESTIFDYSNMDIERTEKLKEIFLKVAVKNINKKVSIKSISEALELTINDTAIMLKSILGEDEEKWNVRIFVMIEYSYHSKNSYVEILDYQEYQKELDRIFLTSDLQ</sequence>
<dbReference type="AlphaFoldDB" id="A0A1G8CHU9"/>
<dbReference type="STRING" id="1121419.SAMN05443529_113106"/>
<dbReference type="InterPro" id="IPR035901">
    <property type="entry name" value="GIY-YIG_endonuc_sf"/>
</dbReference>
<evidence type="ECO:0000313" key="3">
    <source>
        <dbReference type="Proteomes" id="UP000198656"/>
    </source>
</evidence>
<keyword evidence="2" id="KW-0540">Nuclease</keyword>
<dbReference type="NCBIfam" id="TIGR01453">
    <property type="entry name" value="grpIintron_endo"/>
    <property type="match status" value="1"/>
</dbReference>
<dbReference type="CDD" id="cd10437">
    <property type="entry name" value="GIY-YIG_HE_I-TevI_like"/>
    <property type="match status" value="1"/>
</dbReference>
<dbReference type="PROSITE" id="PS50164">
    <property type="entry name" value="GIY_YIG"/>
    <property type="match status" value="1"/>
</dbReference>
<dbReference type="InterPro" id="IPR006350">
    <property type="entry name" value="Intron_endoG1"/>
</dbReference>
<keyword evidence="2" id="KW-0255">Endonuclease</keyword>
<keyword evidence="3" id="KW-1185">Reference proteome</keyword>
<dbReference type="Gene3D" id="3.40.1440.10">
    <property type="entry name" value="GIY-YIG endonuclease"/>
    <property type="match status" value="1"/>
</dbReference>
<accession>A0A1G8CHU9</accession>
<keyword evidence="2" id="KW-0378">Hydrolase</keyword>
<evidence type="ECO:0000259" key="1">
    <source>
        <dbReference type="PROSITE" id="PS50164"/>
    </source>
</evidence>
<protein>
    <submittedName>
        <fullName evidence="2">Group I intron endonuclease</fullName>
    </submittedName>
</protein>
<name>A0A1G8CHU9_9FIRM</name>
<dbReference type="InterPro" id="IPR000305">
    <property type="entry name" value="GIY-YIG_endonuc"/>
</dbReference>
<dbReference type="Pfam" id="PF01541">
    <property type="entry name" value="GIY-YIG"/>
    <property type="match status" value="1"/>
</dbReference>
<reference evidence="3" key="1">
    <citation type="submission" date="2016-10" db="EMBL/GenBank/DDBJ databases">
        <authorList>
            <person name="Varghese N."/>
            <person name="Submissions S."/>
        </authorList>
    </citation>
    <scope>NUCLEOTIDE SEQUENCE [LARGE SCALE GENOMIC DNA]</scope>
    <source>
        <strain evidence="3">DSM 8344</strain>
    </source>
</reference>
<gene>
    <name evidence="2" type="ORF">SAMN05443529_113106</name>
</gene>
<dbReference type="Proteomes" id="UP000198656">
    <property type="component" value="Unassembled WGS sequence"/>
</dbReference>
<dbReference type="GO" id="GO:0004519">
    <property type="term" value="F:endonuclease activity"/>
    <property type="evidence" value="ECO:0007669"/>
    <property type="project" value="UniProtKB-KW"/>
</dbReference>
<dbReference type="RefSeq" id="WP_092333759.1">
    <property type="nucleotide sequence ID" value="NZ_FNCP01000013.1"/>
</dbReference>
<proteinExistence type="predicted"/>
<dbReference type="EMBL" id="FNCP01000013">
    <property type="protein sequence ID" value="SDH45051.1"/>
    <property type="molecule type" value="Genomic_DNA"/>
</dbReference>
<dbReference type="OrthoDB" id="9789954at2"/>
<organism evidence="2 3">
    <name type="scientific">Desulfosporosinus hippei DSM 8344</name>
    <dbReference type="NCBI Taxonomy" id="1121419"/>
    <lineage>
        <taxon>Bacteria</taxon>
        <taxon>Bacillati</taxon>
        <taxon>Bacillota</taxon>
        <taxon>Clostridia</taxon>
        <taxon>Eubacteriales</taxon>
        <taxon>Desulfitobacteriaceae</taxon>
        <taxon>Desulfosporosinus</taxon>
    </lineage>
</organism>